<name>A0AAW1N6S0_SAPOF</name>
<keyword evidence="2" id="KW-1185">Reference proteome</keyword>
<dbReference type="Proteomes" id="UP001443914">
    <property type="component" value="Unassembled WGS sequence"/>
</dbReference>
<proteinExistence type="predicted"/>
<organism evidence="1 2">
    <name type="scientific">Saponaria officinalis</name>
    <name type="common">Common soapwort</name>
    <name type="synonym">Lychnis saponaria</name>
    <dbReference type="NCBI Taxonomy" id="3572"/>
    <lineage>
        <taxon>Eukaryota</taxon>
        <taxon>Viridiplantae</taxon>
        <taxon>Streptophyta</taxon>
        <taxon>Embryophyta</taxon>
        <taxon>Tracheophyta</taxon>
        <taxon>Spermatophyta</taxon>
        <taxon>Magnoliopsida</taxon>
        <taxon>eudicotyledons</taxon>
        <taxon>Gunneridae</taxon>
        <taxon>Pentapetalae</taxon>
        <taxon>Caryophyllales</taxon>
        <taxon>Caryophyllaceae</taxon>
        <taxon>Caryophylleae</taxon>
        <taxon>Saponaria</taxon>
    </lineage>
</organism>
<protein>
    <submittedName>
        <fullName evidence="1">Uncharacterized protein</fullName>
    </submittedName>
</protein>
<reference evidence="1" key="1">
    <citation type="submission" date="2024-03" db="EMBL/GenBank/DDBJ databases">
        <title>WGS assembly of Saponaria officinalis var. Norfolk2.</title>
        <authorList>
            <person name="Jenkins J."/>
            <person name="Shu S."/>
            <person name="Grimwood J."/>
            <person name="Barry K."/>
            <person name="Goodstein D."/>
            <person name="Schmutz J."/>
            <person name="Leebens-Mack J."/>
            <person name="Osbourn A."/>
        </authorList>
    </citation>
    <scope>NUCLEOTIDE SEQUENCE [LARGE SCALE GENOMIC DNA]</scope>
    <source>
        <strain evidence="1">JIC</strain>
    </source>
</reference>
<evidence type="ECO:0000313" key="1">
    <source>
        <dbReference type="EMBL" id="KAK9756609.1"/>
    </source>
</evidence>
<dbReference type="EMBL" id="JBDFQZ010000001">
    <property type="protein sequence ID" value="KAK9756609.1"/>
    <property type="molecule type" value="Genomic_DNA"/>
</dbReference>
<accession>A0AAW1N6S0</accession>
<evidence type="ECO:0000313" key="2">
    <source>
        <dbReference type="Proteomes" id="UP001443914"/>
    </source>
</evidence>
<dbReference type="AlphaFoldDB" id="A0AAW1N6S0"/>
<gene>
    <name evidence="1" type="ORF">RND81_01G109200</name>
</gene>
<sequence>MFSVYMYVRFSVYVYVRLVYVKCICLSVILEAHDISLNTPLPSSFFIRSKPDLNTQPFSFLSRQTQPNHHQYLCSLRSRCRSQLQCRPPPPPFSPLLFISAPLLPPIIESAPPPFPPCTTASLLRHLCSFLSKILPPDLLYSVLVLNR</sequence>
<comment type="caution">
    <text evidence="1">The sequence shown here is derived from an EMBL/GenBank/DDBJ whole genome shotgun (WGS) entry which is preliminary data.</text>
</comment>